<feature type="domain" description="FAD/NAD(P)-binding" evidence="5">
    <location>
        <begin position="7"/>
        <end position="299"/>
    </location>
</feature>
<dbReference type="SUPFAM" id="SSF55424">
    <property type="entry name" value="FAD/NAD-linked reductases, dimerisation (C-terminal) domain"/>
    <property type="match status" value="1"/>
</dbReference>
<dbReference type="Gene3D" id="3.30.390.30">
    <property type="match status" value="1"/>
</dbReference>
<dbReference type="InterPro" id="IPR050446">
    <property type="entry name" value="FAD-oxidoreductase/Apoptosis"/>
</dbReference>
<protein>
    <submittedName>
        <fullName evidence="7">Pyridine nucleotide-disulfide oxidoreductase</fullName>
    </submittedName>
</protein>
<keyword evidence="2" id="KW-0285">Flavoprotein</keyword>
<evidence type="ECO:0000256" key="4">
    <source>
        <dbReference type="ARBA" id="ARBA00023002"/>
    </source>
</evidence>
<evidence type="ECO:0000256" key="3">
    <source>
        <dbReference type="ARBA" id="ARBA00022827"/>
    </source>
</evidence>
<dbReference type="PANTHER" id="PTHR43557:SF2">
    <property type="entry name" value="RIESKE DOMAIN-CONTAINING PROTEIN-RELATED"/>
    <property type="match status" value="1"/>
</dbReference>
<accession>A0A418WH65</accession>
<dbReference type="RefSeq" id="WP_119781143.1">
    <property type="nucleotide sequence ID" value="NZ_QYUK01000011.1"/>
</dbReference>
<proteinExistence type="predicted"/>
<evidence type="ECO:0000313" key="7">
    <source>
        <dbReference type="EMBL" id="RJF89384.1"/>
    </source>
</evidence>
<evidence type="ECO:0000313" key="8">
    <source>
        <dbReference type="Proteomes" id="UP000284605"/>
    </source>
</evidence>
<dbReference type="PRINTS" id="PR00411">
    <property type="entry name" value="PNDRDTASEI"/>
</dbReference>
<dbReference type="EMBL" id="QYUK01000011">
    <property type="protein sequence ID" value="RJF89384.1"/>
    <property type="molecule type" value="Genomic_DNA"/>
</dbReference>
<keyword evidence="4" id="KW-0560">Oxidoreductase</keyword>
<keyword evidence="3" id="KW-0274">FAD</keyword>
<comment type="caution">
    <text evidence="7">The sequence shown here is derived from an EMBL/GenBank/DDBJ whole genome shotgun (WGS) entry which is preliminary data.</text>
</comment>
<dbReference type="InterPro" id="IPR028202">
    <property type="entry name" value="Reductase_C"/>
</dbReference>
<dbReference type="GO" id="GO:0005737">
    <property type="term" value="C:cytoplasm"/>
    <property type="evidence" value="ECO:0007669"/>
    <property type="project" value="TreeGrafter"/>
</dbReference>
<gene>
    <name evidence="7" type="ORF">D3874_22405</name>
</gene>
<evidence type="ECO:0000259" key="5">
    <source>
        <dbReference type="Pfam" id="PF07992"/>
    </source>
</evidence>
<evidence type="ECO:0000256" key="2">
    <source>
        <dbReference type="ARBA" id="ARBA00022630"/>
    </source>
</evidence>
<dbReference type="Pfam" id="PF07992">
    <property type="entry name" value="Pyr_redox_2"/>
    <property type="match status" value="1"/>
</dbReference>
<organism evidence="7 8">
    <name type="scientific">Oleomonas cavernae</name>
    <dbReference type="NCBI Taxonomy" id="2320859"/>
    <lineage>
        <taxon>Bacteria</taxon>
        <taxon>Pseudomonadati</taxon>
        <taxon>Pseudomonadota</taxon>
        <taxon>Alphaproteobacteria</taxon>
        <taxon>Acetobacterales</taxon>
        <taxon>Acetobacteraceae</taxon>
        <taxon>Oleomonas</taxon>
    </lineage>
</organism>
<dbReference type="PANTHER" id="PTHR43557">
    <property type="entry name" value="APOPTOSIS-INDUCING FACTOR 1"/>
    <property type="match status" value="1"/>
</dbReference>
<evidence type="ECO:0000256" key="1">
    <source>
        <dbReference type="ARBA" id="ARBA00001974"/>
    </source>
</evidence>
<dbReference type="PRINTS" id="PR00368">
    <property type="entry name" value="FADPNR"/>
</dbReference>
<sequence length="404" mass="42269">MTRAGPSIVIIGAGQAGARAAEALRAAGHAGAVTLIGAEAHPPYERPQLSKEMLLKTDAVPAFVRSAPDWATLGVDLVTGAEIADGDIERGHVAAKDGRVFGFDKLMFATGTVPRRLPALEAGPIPVHYLRTIDDACALRRGFVPGARIVAVGGGVIGLEAAAAAVAQGARATVIEAAPRLLARALPEVVAGFLRRRHEQAGVEFHFGQVPVGANAQGVVLADGRVVPADLIVVGVGVDPVVGLAERLGLAGGQGIKVDAHGRTELPHIFAAGDVALQWSRCHDRWTRIETWANAQNQAIAAARTMAGQDSPYGDPPWFWSDQYDVNLQVLGDAVADDLVLRGDVEAGRFTLIALRAGEVVGAVTVNAARDMAALRRIVAGRQRPARADLENPAFDLRRAAAPK</sequence>
<reference evidence="7 8" key="1">
    <citation type="submission" date="2018-09" db="EMBL/GenBank/DDBJ databases">
        <authorList>
            <person name="Zhu H."/>
        </authorList>
    </citation>
    <scope>NUCLEOTIDE SEQUENCE [LARGE SCALE GENOMIC DNA]</scope>
    <source>
        <strain evidence="7 8">K1W22B-8</strain>
    </source>
</reference>
<dbReference type="Gene3D" id="3.50.50.60">
    <property type="entry name" value="FAD/NAD(P)-binding domain"/>
    <property type="match status" value="2"/>
</dbReference>
<dbReference type="InterPro" id="IPR036188">
    <property type="entry name" value="FAD/NAD-bd_sf"/>
</dbReference>
<dbReference type="InterPro" id="IPR023753">
    <property type="entry name" value="FAD/NAD-binding_dom"/>
</dbReference>
<dbReference type="Proteomes" id="UP000284605">
    <property type="component" value="Unassembled WGS sequence"/>
</dbReference>
<name>A0A418WH65_9PROT</name>
<dbReference type="SUPFAM" id="SSF51905">
    <property type="entry name" value="FAD/NAD(P)-binding domain"/>
    <property type="match status" value="1"/>
</dbReference>
<dbReference type="Pfam" id="PF14759">
    <property type="entry name" value="Reductase_C"/>
    <property type="match status" value="1"/>
</dbReference>
<feature type="domain" description="Reductase C-terminal" evidence="6">
    <location>
        <begin position="318"/>
        <end position="400"/>
    </location>
</feature>
<dbReference type="InterPro" id="IPR016156">
    <property type="entry name" value="FAD/NAD-linked_Rdtase_dimer_sf"/>
</dbReference>
<dbReference type="OrthoDB" id="7809559at2"/>
<comment type="cofactor">
    <cofactor evidence="1">
        <name>FAD</name>
        <dbReference type="ChEBI" id="CHEBI:57692"/>
    </cofactor>
</comment>
<dbReference type="AlphaFoldDB" id="A0A418WH65"/>
<evidence type="ECO:0000259" key="6">
    <source>
        <dbReference type="Pfam" id="PF14759"/>
    </source>
</evidence>
<dbReference type="GO" id="GO:0016651">
    <property type="term" value="F:oxidoreductase activity, acting on NAD(P)H"/>
    <property type="evidence" value="ECO:0007669"/>
    <property type="project" value="TreeGrafter"/>
</dbReference>
<keyword evidence="8" id="KW-1185">Reference proteome</keyword>